<dbReference type="Proteomes" id="UP001054945">
    <property type="component" value="Unassembled WGS sequence"/>
</dbReference>
<name>A0AAV4YBQ8_CAEEX</name>
<sequence length="619" mass="67448">MSSADEREDTTSISTSSSEDNVVEKASGNLEQMKLEETTVQEKNENLEQVKSIGTQTGTSTALLPAQEPIPGTSRDQHPGEFSHDEGESGTTPRKDLDCHAEELTASDSVDEPAEQHPVPPPENEPEEQPETSNQGSGNLPKDYAHYPPMDVARFFMHGDPLRSRRSSKSKSGNTSSDVSDIPTDVSDIPADVRSSLEENLYYEAHERQSSEESCSELRSALETQGSLDESTSASDLPLDSAPITISNLSTSTSISTDTGEEGNAAYRARCAREAEMLGDPDTSSSGIASTDQSELADRNDWFQRGEDLVAEENRNVLPPEDVELSEEEDLGQRDAVIALEQWMPSGPHVLAENPIEKNLNNKPIESEGAGISIYPPVIPPLWLITREYGSSEAAAAECSPKRILKSGSLLKKDSLELASTSSEDLSRGRSVERQAGPSKSKKKRWQKRGKLRSLQKPLETSMVSIEEEIDSSKQAAKAIEEDSTIHPADDGLKESSSGMESLVDSERAKSDLSASLPMEVETRGIYAPSTSKQGLETCSHSKASPKRGKKSRAFTKESAKTKYSLPSPTKSKQESSSSKQSQQRKGKSPISQGKNPDERSTRKDEDDDSKKEKDDVQE</sequence>
<feature type="compositionally biased region" description="Polar residues" evidence="1">
    <location>
        <begin position="529"/>
        <end position="543"/>
    </location>
</feature>
<keyword evidence="3" id="KW-1185">Reference proteome</keyword>
<proteinExistence type="predicted"/>
<feature type="region of interest" description="Disordered" evidence="1">
    <location>
        <begin position="1"/>
        <end position="298"/>
    </location>
</feature>
<evidence type="ECO:0000313" key="2">
    <source>
        <dbReference type="EMBL" id="GIZ04578.1"/>
    </source>
</evidence>
<feature type="compositionally biased region" description="Polar residues" evidence="1">
    <location>
        <begin position="282"/>
        <end position="294"/>
    </location>
</feature>
<dbReference type="EMBL" id="BPLR01001760">
    <property type="protein sequence ID" value="GIZ04578.1"/>
    <property type="molecule type" value="Genomic_DNA"/>
</dbReference>
<reference evidence="2 3" key="1">
    <citation type="submission" date="2021-06" db="EMBL/GenBank/DDBJ databases">
        <title>Caerostris extrusa draft genome.</title>
        <authorList>
            <person name="Kono N."/>
            <person name="Arakawa K."/>
        </authorList>
    </citation>
    <scope>NUCLEOTIDE SEQUENCE [LARGE SCALE GENOMIC DNA]</scope>
</reference>
<feature type="compositionally biased region" description="Basic residues" evidence="1">
    <location>
        <begin position="440"/>
        <end position="454"/>
    </location>
</feature>
<comment type="caution">
    <text evidence="2">The sequence shown here is derived from an EMBL/GenBank/DDBJ whole genome shotgun (WGS) entry which is preliminary data.</text>
</comment>
<gene>
    <name evidence="2" type="ORF">CEXT_666641</name>
</gene>
<feature type="compositionally biased region" description="Basic and acidic residues" evidence="1">
    <location>
        <begin position="75"/>
        <end position="103"/>
    </location>
</feature>
<feature type="compositionally biased region" description="Polar residues" evidence="1">
    <location>
        <begin position="49"/>
        <end position="62"/>
    </location>
</feature>
<feature type="compositionally biased region" description="Low complexity" evidence="1">
    <location>
        <begin position="11"/>
        <end position="20"/>
    </location>
</feature>
<feature type="compositionally biased region" description="Low complexity" evidence="1">
    <location>
        <begin position="244"/>
        <end position="258"/>
    </location>
</feature>
<feature type="compositionally biased region" description="Basic and acidic residues" evidence="1">
    <location>
        <begin position="479"/>
        <end position="494"/>
    </location>
</feature>
<feature type="compositionally biased region" description="Polar residues" evidence="1">
    <location>
        <begin position="222"/>
        <end position="235"/>
    </location>
</feature>
<feature type="compositionally biased region" description="Basic and acidic residues" evidence="1">
    <location>
        <begin position="33"/>
        <end position="48"/>
    </location>
</feature>
<feature type="region of interest" description="Disordered" evidence="1">
    <location>
        <begin position="418"/>
        <end position="619"/>
    </location>
</feature>
<protein>
    <submittedName>
        <fullName evidence="2">Uncharacterized protein</fullName>
    </submittedName>
</protein>
<evidence type="ECO:0000313" key="3">
    <source>
        <dbReference type="Proteomes" id="UP001054945"/>
    </source>
</evidence>
<evidence type="ECO:0000256" key="1">
    <source>
        <dbReference type="SAM" id="MobiDB-lite"/>
    </source>
</evidence>
<organism evidence="2 3">
    <name type="scientific">Caerostris extrusa</name>
    <name type="common">Bark spider</name>
    <name type="synonym">Caerostris bankana</name>
    <dbReference type="NCBI Taxonomy" id="172846"/>
    <lineage>
        <taxon>Eukaryota</taxon>
        <taxon>Metazoa</taxon>
        <taxon>Ecdysozoa</taxon>
        <taxon>Arthropoda</taxon>
        <taxon>Chelicerata</taxon>
        <taxon>Arachnida</taxon>
        <taxon>Araneae</taxon>
        <taxon>Araneomorphae</taxon>
        <taxon>Entelegynae</taxon>
        <taxon>Araneoidea</taxon>
        <taxon>Araneidae</taxon>
        <taxon>Caerostris</taxon>
    </lineage>
</organism>
<accession>A0AAV4YBQ8</accession>
<feature type="compositionally biased region" description="Basic and acidic residues" evidence="1">
    <location>
        <begin position="596"/>
        <end position="619"/>
    </location>
</feature>
<feature type="compositionally biased region" description="Basic residues" evidence="1">
    <location>
        <begin position="544"/>
        <end position="554"/>
    </location>
</feature>
<dbReference type="AlphaFoldDB" id="A0AAV4YBQ8"/>